<dbReference type="PROSITE" id="PS00059">
    <property type="entry name" value="ADH_ZINC"/>
    <property type="match status" value="1"/>
</dbReference>
<dbReference type="Pfam" id="PF00107">
    <property type="entry name" value="ADH_zinc_N"/>
    <property type="match status" value="1"/>
</dbReference>
<dbReference type="InterPro" id="IPR013154">
    <property type="entry name" value="ADH-like_N"/>
</dbReference>
<organism evidence="7 8">
    <name type="scientific">Thermoflavifilum thermophilum</name>
    <dbReference type="NCBI Taxonomy" id="1393122"/>
    <lineage>
        <taxon>Bacteria</taxon>
        <taxon>Pseudomonadati</taxon>
        <taxon>Bacteroidota</taxon>
        <taxon>Chitinophagia</taxon>
        <taxon>Chitinophagales</taxon>
        <taxon>Chitinophagaceae</taxon>
        <taxon>Thermoflavifilum</taxon>
    </lineage>
</organism>
<dbReference type="GO" id="GO:0008270">
    <property type="term" value="F:zinc ion binding"/>
    <property type="evidence" value="ECO:0007669"/>
    <property type="project" value="InterPro"/>
</dbReference>
<dbReference type="GO" id="GO:0008106">
    <property type="term" value="F:alcohol dehydrogenase (NADP+) activity"/>
    <property type="evidence" value="ECO:0007669"/>
    <property type="project" value="UniProtKB-ARBA"/>
</dbReference>
<evidence type="ECO:0000256" key="1">
    <source>
        <dbReference type="ARBA" id="ARBA00001947"/>
    </source>
</evidence>
<dbReference type="CDD" id="cd05283">
    <property type="entry name" value="CAD1"/>
    <property type="match status" value="1"/>
</dbReference>
<dbReference type="InterPro" id="IPR013149">
    <property type="entry name" value="ADH-like_C"/>
</dbReference>
<sequence>MLPTKGYAAHNDHDPLVPFEFSRRDPGPHDVLIEILYCGVCHSDLHQIRNEWHETIYPIVPGHEIVGRVVRTGNAVTRFKPGDLAGVGVFVDSCRECENCRQGLEQYCEHGMIGTYNSWEKDGKHYTFGGYSNQIVVDEHYVLHIPEKLDLKGVAPLLCAGITTYSPLRYLKVGKGTRVAIAGLGGLGHMGVKWAAAMGAEVTLLSSSPSKEADARRLGAHEFVLISDEQALKKRKAYFDVILNTISAPHDYNRYLKLLRLNGTMAVVGLPPAPQQVEVFNLTSFRRSIMGSQIGGIRETQEMLDYAAEKQITADVEVIAIHEINTALDRLARNDVKYRFVIDMSTLS</sequence>
<comment type="similarity">
    <text evidence="5">Belongs to the zinc-containing alcohol dehydrogenase family.</text>
</comment>
<reference evidence="8" key="1">
    <citation type="submission" date="2016-10" db="EMBL/GenBank/DDBJ databases">
        <authorList>
            <person name="Varghese N."/>
            <person name="Submissions S."/>
        </authorList>
    </citation>
    <scope>NUCLEOTIDE SEQUENCE [LARGE SCALE GENOMIC DNA]</scope>
    <source>
        <strain evidence="8">DSM 14807</strain>
    </source>
</reference>
<evidence type="ECO:0000256" key="3">
    <source>
        <dbReference type="ARBA" id="ARBA00022833"/>
    </source>
</evidence>
<dbReference type="InterPro" id="IPR020843">
    <property type="entry name" value="ER"/>
</dbReference>
<protein>
    <submittedName>
        <fullName evidence="7">Uncharacterized zinc-type alcohol dehydrogenase-like protein</fullName>
    </submittedName>
</protein>
<dbReference type="SUPFAM" id="SSF50129">
    <property type="entry name" value="GroES-like"/>
    <property type="match status" value="1"/>
</dbReference>
<evidence type="ECO:0000256" key="4">
    <source>
        <dbReference type="ARBA" id="ARBA00023002"/>
    </source>
</evidence>
<dbReference type="PANTHER" id="PTHR42683">
    <property type="entry name" value="ALDEHYDE REDUCTASE"/>
    <property type="match status" value="1"/>
</dbReference>
<evidence type="ECO:0000259" key="6">
    <source>
        <dbReference type="SMART" id="SM00829"/>
    </source>
</evidence>
<evidence type="ECO:0000256" key="5">
    <source>
        <dbReference type="RuleBase" id="RU361277"/>
    </source>
</evidence>
<dbReference type="Gene3D" id="3.90.180.10">
    <property type="entry name" value="Medium-chain alcohol dehydrogenases, catalytic domain"/>
    <property type="match status" value="1"/>
</dbReference>
<comment type="cofactor">
    <cofactor evidence="1 5">
        <name>Zn(2+)</name>
        <dbReference type="ChEBI" id="CHEBI:29105"/>
    </cofactor>
</comment>
<dbReference type="InterPro" id="IPR036291">
    <property type="entry name" value="NAD(P)-bd_dom_sf"/>
</dbReference>
<dbReference type="FunFam" id="3.40.50.720:FF:000022">
    <property type="entry name" value="Cinnamyl alcohol dehydrogenase"/>
    <property type="match status" value="1"/>
</dbReference>
<dbReference type="InterPro" id="IPR002328">
    <property type="entry name" value="ADH_Zn_CS"/>
</dbReference>
<dbReference type="InterPro" id="IPR011032">
    <property type="entry name" value="GroES-like_sf"/>
</dbReference>
<dbReference type="SUPFAM" id="SSF51735">
    <property type="entry name" value="NAD(P)-binding Rossmann-fold domains"/>
    <property type="match status" value="1"/>
</dbReference>
<dbReference type="Proteomes" id="UP000199537">
    <property type="component" value="Unassembled WGS sequence"/>
</dbReference>
<keyword evidence="4" id="KW-0560">Oxidoreductase</keyword>
<dbReference type="EMBL" id="FPCJ01000001">
    <property type="protein sequence ID" value="SFV34274.1"/>
    <property type="molecule type" value="Genomic_DNA"/>
</dbReference>
<keyword evidence="3 5" id="KW-0862">Zinc</keyword>
<accession>A0A1I7NI01</accession>
<evidence type="ECO:0000256" key="2">
    <source>
        <dbReference type="ARBA" id="ARBA00022723"/>
    </source>
</evidence>
<feature type="domain" description="Enoyl reductase (ER)" evidence="6">
    <location>
        <begin position="11"/>
        <end position="342"/>
    </location>
</feature>
<dbReference type="Pfam" id="PF08240">
    <property type="entry name" value="ADH_N"/>
    <property type="match status" value="1"/>
</dbReference>
<name>A0A1I7NI01_9BACT</name>
<dbReference type="Gene3D" id="3.40.50.720">
    <property type="entry name" value="NAD(P)-binding Rossmann-like Domain"/>
    <property type="match status" value="1"/>
</dbReference>
<dbReference type="InterPro" id="IPR047109">
    <property type="entry name" value="CAD-like"/>
</dbReference>
<dbReference type="OrthoDB" id="9806940at2"/>
<proteinExistence type="inferred from homology"/>
<dbReference type="STRING" id="1393122.SAMN05660895_1951"/>
<dbReference type="AlphaFoldDB" id="A0A1I7NI01"/>
<dbReference type="RefSeq" id="WP_092461007.1">
    <property type="nucleotide sequence ID" value="NZ_FPCJ01000001.1"/>
</dbReference>
<evidence type="ECO:0000313" key="8">
    <source>
        <dbReference type="Proteomes" id="UP000199537"/>
    </source>
</evidence>
<dbReference type="SMART" id="SM00829">
    <property type="entry name" value="PKS_ER"/>
    <property type="match status" value="1"/>
</dbReference>
<keyword evidence="8" id="KW-1185">Reference proteome</keyword>
<evidence type="ECO:0000313" key="7">
    <source>
        <dbReference type="EMBL" id="SFV34274.1"/>
    </source>
</evidence>
<gene>
    <name evidence="7" type="ORF">SAMN05660895_1951</name>
</gene>
<keyword evidence="2 5" id="KW-0479">Metal-binding</keyword>